<feature type="non-terminal residue" evidence="2">
    <location>
        <position position="287"/>
    </location>
</feature>
<evidence type="ECO:0000313" key="3">
    <source>
        <dbReference type="Proteomes" id="UP000739538"/>
    </source>
</evidence>
<dbReference type="AlphaFoldDB" id="A0A956NJK5"/>
<keyword evidence="1" id="KW-0812">Transmembrane</keyword>
<evidence type="ECO:0000256" key="1">
    <source>
        <dbReference type="SAM" id="Phobius"/>
    </source>
</evidence>
<reference evidence="2" key="1">
    <citation type="submission" date="2020-04" db="EMBL/GenBank/DDBJ databases">
        <authorList>
            <person name="Zhang T."/>
        </authorList>
    </citation>
    <scope>NUCLEOTIDE SEQUENCE</scope>
    <source>
        <strain evidence="2">HKST-UBA02</strain>
    </source>
</reference>
<keyword evidence="1" id="KW-1133">Transmembrane helix</keyword>
<protein>
    <submittedName>
        <fullName evidence="2">Uncharacterized protein</fullName>
    </submittedName>
</protein>
<dbReference type="EMBL" id="JAGQHS010000504">
    <property type="protein sequence ID" value="MCA9759796.1"/>
    <property type="molecule type" value="Genomic_DNA"/>
</dbReference>
<sequence>MSWRSLVGGLPYLRVPFPALPVPFLVAAGFIVVVGVSAQPADGRPTRDEPFLLAPVGAPMGEILDRPWVAGDGVMPSSSRVVYGPDPSNGAIQSAGGVQSRSPLAYADTVSFGYVDGDGFAVLGETWTFDHSGPDPLEGWEGVDRTEQDGAFGRQISATSWNADPYNDVPAPILSGDGSAWIGVFGTEARGLCYDSGLGYGNSWDQRLASPTYPYDGTSDVTLQWTHFNDTEENFDYSRVILERFPSGERDPLREYTAQVGLAPDHPASPPVGVVDDFTLTSADFQG</sequence>
<gene>
    <name evidence="2" type="ORF">KDA27_28625</name>
</gene>
<dbReference type="Proteomes" id="UP000739538">
    <property type="component" value="Unassembled WGS sequence"/>
</dbReference>
<feature type="transmembrane region" description="Helical" evidence="1">
    <location>
        <begin position="20"/>
        <end position="38"/>
    </location>
</feature>
<organism evidence="2 3">
    <name type="scientific">Eiseniibacteriota bacterium</name>
    <dbReference type="NCBI Taxonomy" id="2212470"/>
    <lineage>
        <taxon>Bacteria</taxon>
        <taxon>Candidatus Eiseniibacteriota</taxon>
    </lineage>
</organism>
<comment type="caution">
    <text evidence="2">The sequence shown here is derived from an EMBL/GenBank/DDBJ whole genome shotgun (WGS) entry which is preliminary data.</text>
</comment>
<proteinExistence type="predicted"/>
<accession>A0A956NJK5</accession>
<name>A0A956NJK5_UNCEI</name>
<evidence type="ECO:0000313" key="2">
    <source>
        <dbReference type="EMBL" id="MCA9759796.1"/>
    </source>
</evidence>
<keyword evidence="1" id="KW-0472">Membrane</keyword>
<reference evidence="2" key="2">
    <citation type="journal article" date="2021" name="Microbiome">
        <title>Successional dynamics and alternative stable states in a saline activated sludge microbial community over 9 years.</title>
        <authorList>
            <person name="Wang Y."/>
            <person name="Ye J."/>
            <person name="Ju F."/>
            <person name="Liu L."/>
            <person name="Boyd J.A."/>
            <person name="Deng Y."/>
            <person name="Parks D.H."/>
            <person name="Jiang X."/>
            <person name="Yin X."/>
            <person name="Woodcroft B.J."/>
            <person name="Tyson G.W."/>
            <person name="Hugenholtz P."/>
            <person name="Polz M.F."/>
            <person name="Zhang T."/>
        </authorList>
    </citation>
    <scope>NUCLEOTIDE SEQUENCE</scope>
    <source>
        <strain evidence="2">HKST-UBA02</strain>
    </source>
</reference>